<accession>A0A3N2C1U6</accession>
<organism evidence="3 4">
    <name type="scientific">Plantibacter flavus</name>
    <dbReference type="NCBI Taxonomy" id="150123"/>
    <lineage>
        <taxon>Bacteria</taxon>
        <taxon>Bacillati</taxon>
        <taxon>Actinomycetota</taxon>
        <taxon>Actinomycetes</taxon>
        <taxon>Micrococcales</taxon>
        <taxon>Microbacteriaceae</taxon>
        <taxon>Plantibacter</taxon>
    </lineage>
</organism>
<evidence type="ECO:0000256" key="2">
    <source>
        <dbReference type="SAM" id="SignalP"/>
    </source>
</evidence>
<dbReference type="Proteomes" id="UP000266915">
    <property type="component" value="Unassembled WGS sequence"/>
</dbReference>
<name>A0A3N2C1U6_9MICO</name>
<evidence type="ECO:0000313" key="4">
    <source>
        <dbReference type="Proteomes" id="UP000266915"/>
    </source>
</evidence>
<sequence>MTVKQKRRAPATAAVLILAALLTGCSIPVTGEPVAGGAGPVVDVAGGTDDTLRKDFDASPQEVNDYWTDDKFGGATAPDLKPGQDTLTGDQATGVVVHPSTGVGPDVDVKAIAPTAAGDPYPATGLAAATQGRLYFSIGGATYVCSASVVNAPTMDLVLTAGHCVWDTYGKQLAENIIFIPADAANGQTQPYGQWAGVSTYVPDEFTSEATSDASGATSGNGWAYDFAFIRLAPNAAGQKIQEVTGGQGISFGTPPEGITVIGYPSAAPFDGQSQRYCASQAATKGYAGYRVDCLMTPGCSGGGWLTRLDPATGAGYVTSVTSRGDGSWLEGPVLGQRALTLYNDALAEGS</sequence>
<dbReference type="EMBL" id="RKHL01000001">
    <property type="protein sequence ID" value="ROR81452.1"/>
    <property type="molecule type" value="Genomic_DNA"/>
</dbReference>
<dbReference type="PROSITE" id="PS00134">
    <property type="entry name" value="TRYPSIN_HIS"/>
    <property type="match status" value="1"/>
</dbReference>
<feature type="signal peptide" evidence="2">
    <location>
        <begin position="1"/>
        <end position="31"/>
    </location>
</feature>
<evidence type="ECO:0000313" key="3">
    <source>
        <dbReference type="EMBL" id="ROR81452.1"/>
    </source>
</evidence>
<evidence type="ECO:0000256" key="1">
    <source>
        <dbReference type="ARBA" id="ARBA00022729"/>
    </source>
</evidence>
<dbReference type="GO" id="GO:0006508">
    <property type="term" value="P:proteolysis"/>
    <property type="evidence" value="ECO:0007669"/>
    <property type="project" value="InterPro"/>
</dbReference>
<dbReference type="InterPro" id="IPR050966">
    <property type="entry name" value="Glutamyl_endopeptidase"/>
</dbReference>
<feature type="chain" id="PRO_5041165137" evidence="2">
    <location>
        <begin position="32"/>
        <end position="351"/>
    </location>
</feature>
<dbReference type="InterPro" id="IPR018114">
    <property type="entry name" value="TRYPSIN_HIS"/>
</dbReference>
<dbReference type="InterPro" id="IPR009003">
    <property type="entry name" value="Peptidase_S1_PA"/>
</dbReference>
<dbReference type="GO" id="GO:0004252">
    <property type="term" value="F:serine-type endopeptidase activity"/>
    <property type="evidence" value="ECO:0007669"/>
    <property type="project" value="InterPro"/>
</dbReference>
<gene>
    <name evidence="3" type="ORF">EDD42_1514</name>
</gene>
<dbReference type="PANTHER" id="PTHR15462">
    <property type="entry name" value="SERINE PROTEASE"/>
    <property type="match status" value="1"/>
</dbReference>
<dbReference type="RefSeq" id="WP_085510604.1">
    <property type="nucleotide sequence ID" value="NZ_FXAP01000001.1"/>
</dbReference>
<proteinExistence type="predicted"/>
<dbReference type="Gene3D" id="2.40.10.10">
    <property type="entry name" value="Trypsin-like serine proteases"/>
    <property type="match status" value="2"/>
</dbReference>
<comment type="caution">
    <text evidence="3">The sequence shown here is derived from an EMBL/GenBank/DDBJ whole genome shotgun (WGS) entry which is preliminary data.</text>
</comment>
<reference evidence="3 4" key="1">
    <citation type="submission" date="2018-11" db="EMBL/GenBank/DDBJ databases">
        <title>Sequencing the genomes of 1000 actinobacteria strains.</title>
        <authorList>
            <person name="Klenk H.-P."/>
        </authorList>
    </citation>
    <scope>NUCLEOTIDE SEQUENCE [LARGE SCALE GENOMIC DNA]</scope>
    <source>
        <strain evidence="3 4">DSM 14012</strain>
    </source>
</reference>
<keyword evidence="1 2" id="KW-0732">Signal</keyword>
<dbReference type="PROSITE" id="PS51257">
    <property type="entry name" value="PROKAR_LIPOPROTEIN"/>
    <property type="match status" value="1"/>
</dbReference>
<keyword evidence="4" id="KW-1185">Reference proteome</keyword>
<dbReference type="SUPFAM" id="SSF50494">
    <property type="entry name" value="Trypsin-like serine proteases"/>
    <property type="match status" value="1"/>
</dbReference>
<dbReference type="AlphaFoldDB" id="A0A3N2C1U6"/>
<protein>
    <submittedName>
        <fullName evidence="3">V8-like Glu-specific endopeptidase</fullName>
    </submittedName>
</protein>
<dbReference type="InterPro" id="IPR043504">
    <property type="entry name" value="Peptidase_S1_PA_chymotrypsin"/>
</dbReference>